<dbReference type="RefSeq" id="WP_285272951.1">
    <property type="nucleotide sequence ID" value="NZ_JASNVW010000001.1"/>
</dbReference>
<gene>
    <name evidence="2" type="ORF">QPL79_01150</name>
</gene>
<keyword evidence="1" id="KW-0472">Membrane</keyword>
<keyword evidence="3" id="KW-1185">Reference proteome</keyword>
<evidence type="ECO:0000313" key="3">
    <source>
        <dbReference type="Proteomes" id="UP001529235"/>
    </source>
</evidence>
<dbReference type="AlphaFoldDB" id="A0ABD4Z4V8"/>
<evidence type="ECO:0000313" key="2">
    <source>
        <dbReference type="EMBL" id="MDK6027973.1"/>
    </source>
</evidence>
<evidence type="ECO:0000256" key="1">
    <source>
        <dbReference type="SAM" id="Phobius"/>
    </source>
</evidence>
<feature type="transmembrane region" description="Helical" evidence="1">
    <location>
        <begin position="71"/>
        <end position="90"/>
    </location>
</feature>
<evidence type="ECO:0008006" key="4">
    <source>
        <dbReference type="Google" id="ProtNLM"/>
    </source>
</evidence>
<organism evidence="2 3">
    <name type="scientific">Ignisphaera cupida</name>
    <dbReference type="NCBI Taxonomy" id="3050454"/>
    <lineage>
        <taxon>Archaea</taxon>
        <taxon>Thermoproteota</taxon>
        <taxon>Thermoprotei</taxon>
        <taxon>Desulfurococcales</taxon>
        <taxon>Desulfurococcaceae</taxon>
        <taxon>Ignisphaera</taxon>
    </lineage>
</organism>
<keyword evidence="1" id="KW-1133">Transmembrane helix</keyword>
<reference evidence="2 3" key="1">
    <citation type="submission" date="2023-05" db="EMBL/GenBank/DDBJ databases">
        <title>A new hyperthermophilic archaea 'Ignisphaera cupida' sp. nov. and description of the family 'Ignisphaeraceae' fam. nov.</title>
        <authorList>
            <person name="Podosokorskaya O.A."/>
            <person name="Elcheninov A.G."/>
            <person name="Klukina A."/>
            <person name="Merkel A.Y."/>
        </authorList>
    </citation>
    <scope>NUCLEOTIDE SEQUENCE [LARGE SCALE GENOMIC DNA]</scope>
    <source>
        <strain evidence="2 3">4213-co</strain>
    </source>
</reference>
<feature type="transmembrane region" description="Helical" evidence="1">
    <location>
        <begin position="102"/>
        <end position="133"/>
    </location>
</feature>
<sequence>MINRNHKLVDTLFNIYTVMLGIILLLFYLTFLSNLKLSIFDYIHIYGFRVDSLQMYLANLIQALTKYFPRFLSYILFSSLFIAIETLIVIKQRSKPQLLIEALLYFLFTGDITSTLILLIIMILNLKFLTFFINENKNEKKRDVECFSNEAKLSTLLIAFGSLLLMFSLESLVFRFITVTTLVVYMVIFIGVAFLKLHCLARQSIAKIILVSIPPFGVVVLMKSS</sequence>
<dbReference type="EMBL" id="JASNVW010000001">
    <property type="protein sequence ID" value="MDK6027973.1"/>
    <property type="molecule type" value="Genomic_DNA"/>
</dbReference>
<name>A0ABD4Z4V8_9CREN</name>
<comment type="caution">
    <text evidence="2">The sequence shown here is derived from an EMBL/GenBank/DDBJ whole genome shotgun (WGS) entry which is preliminary data.</text>
</comment>
<accession>A0ABD4Z4V8</accession>
<keyword evidence="1" id="KW-0812">Transmembrane</keyword>
<feature type="transmembrane region" description="Helical" evidence="1">
    <location>
        <begin position="12"/>
        <end position="31"/>
    </location>
</feature>
<protein>
    <recommendedName>
        <fullName evidence="4">DUF4271 domain-containing protein</fullName>
    </recommendedName>
</protein>
<feature type="transmembrane region" description="Helical" evidence="1">
    <location>
        <begin position="176"/>
        <end position="198"/>
    </location>
</feature>
<dbReference type="Proteomes" id="UP001529235">
    <property type="component" value="Unassembled WGS sequence"/>
</dbReference>
<proteinExistence type="predicted"/>